<proteinExistence type="predicted"/>
<evidence type="ECO:0000256" key="1">
    <source>
        <dbReference type="SAM" id="MobiDB-lite"/>
    </source>
</evidence>
<sequence length="37" mass="4051">FHIMKAMIGGDAKNKVTPGRLTNEVSPEPSPTRLNSR</sequence>
<dbReference type="AlphaFoldDB" id="X1T818"/>
<reference evidence="2" key="1">
    <citation type="journal article" date="2014" name="Front. Microbiol.">
        <title>High frequency of phylogenetically diverse reductive dehalogenase-homologous genes in deep subseafloor sedimentary metagenomes.</title>
        <authorList>
            <person name="Kawai M."/>
            <person name="Futagami T."/>
            <person name="Toyoda A."/>
            <person name="Takaki Y."/>
            <person name="Nishi S."/>
            <person name="Hori S."/>
            <person name="Arai W."/>
            <person name="Tsubouchi T."/>
            <person name="Morono Y."/>
            <person name="Uchiyama I."/>
            <person name="Ito T."/>
            <person name="Fujiyama A."/>
            <person name="Inagaki F."/>
            <person name="Takami H."/>
        </authorList>
    </citation>
    <scope>NUCLEOTIDE SEQUENCE</scope>
    <source>
        <strain evidence="2">Expedition CK06-06</strain>
    </source>
</reference>
<feature type="region of interest" description="Disordered" evidence="1">
    <location>
        <begin position="1"/>
        <end position="37"/>
    </location>
</feature>
<organism evidence="2">
    <name type="scientific">marine sediment metagenome</name>
    <dbReference type="NCBI Taxonomy" id="412755"/>
    <lineage>
        <taxon>unclassified sequences</taxon>
        <taxon>metagenomes</taxon>
        <taxon>ecological metagenomes</taxon>
    </lineage>
</organism>
<comment type="caution">
    <text evidence="2">The sequence shown here is derived from an EMBL/GenBank/DDBJ whole genome shotgun (WGS) entry which is preliminary data.</text>
</comment>
<protein>
    <submittedName>
        <fullName evidence="2">Uncharacterized protein</fullName>
    </submittedName>
</protein>
<gene>
    <name evidence="2" type="ORF">S12H4_21495</name>
</gene>
<evidence type="ECO:0000313" key="2">
    <source>
        <dbReference type="EMBL" id="GAI83710.1"/>
    </source>
</evidence>
<dbReference type="EMBL" id="BARW01011060">
    <property type="protein sequence ID" value="GAI83710.1"/>
    <property type="molecule type" value="Genomic_DNA"/>
</dbReference>
<accession>X1T818</accession>
<name>X1T818_9ZZZZ</name>
<feature type="non-terminal residue" evidence="2">
    <location>
        <position position="1"/>
    </location>
</feature>